<dbReference type="EMBL" id="GL348713">
    <property type="protein sequence ID" value="EFH66906.1"/>
    <property type="molecule type" value="Genomic_DNA"/>
</dbReference>
<keyword evidence="2" id="KW-1185">Reference proteome</keyword>
<organism evidence="2">
    <name type="scientific">Arabidopsis lyrata subsp. lyrata</name>
    <name type="common">Lyre-leaved rock-cress</name>
    <dbReference type="NCBI Taxonomy" id="81972"/>
    <lineage>
        <taxon>Eukaryota</taxon>
        <taxon>Viridiplantae</taxon>
        <taxon>Streptophyta</taxon>
        <taxon>Embryophyta</taxon>
        <taxon>Tracheophyta</taxon>
        <taxon>Spermatophyta</taxon>
        <taxon>Magnoliopsida</taxon>
        <taxon>eudicotyledons</taxon>
        <taxon>Gunneridae</taxon>
        <taxon>Pentapetalae</taxon>
        <taxon>rosids</taxon>
        <taxon>malvids</taxon>
        <taxon>Brassicales</taxon>
        <taxon>Brassicaceae</taxon>
        <taxon>Camelineae</taxon>
        <taxon>Arabidopsis</taxon>
    </lineage>
</organism>
<sequence>MTRSRYLFAFSSFKLDLLGEAEAALLTSEDYVEESADPPTCHADYRWYNA</sequence>
<dbReference type="Proteomes" id="UP000008694">
    <property type="component" value="Unassembled WGS sequence"/>
</dbReference>
<dbReference type="AlphaFoldDB" id="D7KQM6"/>
<protein>
    <submittedName>
        <fullName evidence="1">Predicted protein</fullName>
    </submittedName>
</protein>
<dbReference type="Gramene" id="scaffold_102861.1">
    <property type="protein sequence ID" value="scaffold_102861.1"/>
    <property type="gene ID" value="scaffold_102861.1"/>
</dbReference>
<reference evidence="2" key="1">
    <citation type="journal article" date="2011" name="Nat. Genet.">
        <title>The Arabidopsis lyrata genome sequence and the basis of rapid genome size change.</title>
        <authorList>
            <person name="Hu T.T."/>
            <person name="Pattyn P."/>
            <person name="Bakker E.G."/>
            <person name="Cao J."/>
            <person name="Cheng J.-F."/>
            <person name="Clark R.M."/>
            <person name="Fahlgren N."/>
            <person name="Fawcett J.A."/>
            <person name="Grimwood J."/>
            <person name="Gundlach H."/>
            <person name="Haberer G."/>
            <person name="Hollister J.D."/>
            <person name="Ossowski S."/>
            <person name="Ottilar R.P."/>
            <person name="Salamov A.A."/>
            <person name="Schneeberger K."/>
            <person name="Spannagl M."/>
            <person name="Wang X."/>
            <person name="Yang L."/>
            <person name="Nasrallah M.E."/>
            <person name="Bergelson J."/>
            <person name="Carrington J.C."/>
            <person name="Gaut B.S."/>
            <person name="Schmutz J."/>
            <person name="Mayer K.F.X."/>
            <person name="Van de Peer Y."/>
            <person name="Grigoriev I.V."/>
            <person name="Nordborg M."/>
            <person name="Weigel D."/>
            <person name="Guo Y.-L."/>
        </authorList>
    </citation>
    <scope>NUCLEOTIDE SEQUENCE [LARGE SCALE GENOMIC DNA]</scope>
    <source>
        <strain evidence="2">cv. MN47</strain>
    </source>
</reference>
<evidence type="ECO:0000313" key="1">
    <source>
        <dbReference type="EMBL" id="EFH66906.1"/>
    </source>
</evidence>
<dbReference type="HOGENOM" id="CLU_3127019_0_0_1"/>
<proteinExistence type="predicted"/>
<evidence type="ECO:0000313" key="2">
    <source>
        <dbReference type="Proteomes" id="UP000008694"/>
    </source>
</evidence>
<accession>D7KQM6</accession>
<dbReference type="STRING" id="81972.D7KQM6"/>
<gene>
    <name evidence="1" type="ORF">ARALYDRAFT_890067</name>
</gene>
<name>D7KQM6_ARALL</name>